<keyword evidence="2" id="KW-1185">Reference proteome</keyword>
<dbReference type="AlphaFoldDB" id="A0A5M4B289"/>
<sequence length="54" mass="6041">MEYNVPKSEHCGTGQDNCGVPLEEIPVTVNKKCPECDILRNNGKKRVEDKQAQP</sequence>
<accession>A0A5M4B289</accession>
<comment type="caution">
    <text evidence="1">The sequence shown here is derived from an EMBL/GenBank/DDBJ whole genome shotgun (WGS) entry which is preliminary data.</text>
</comment>
<dbReference type="EMBL" id="BLAX01000001">
    <property type="protein sequence ID" value="GET34006.1"/>
    <property type="molecule type" value="Genomic_DNA"/>
</dbReference>
<reference evidence="1 2" key="1">
    <citation type="submission" date="2019-10" db="EMBL/GenBank/DDBJ databases">
        <title>Prolixibacter strains distinguished by the presence of nitrate reductase genes were adept at nitrate-dependent anaerobic corrosion of metallic iron and carbon steel.</title>
        <authorList>
            <person name="Iino T."/>
            <person name="Shono N."/>
            <person name="Ito K."/>
            <person name="Nakamura R."/>
            <person name="Sueoka K."/>
            <person name="Harayama S."/>
            <person name="Ohkuma M."/>
        </authorList>
    </citation>
    <scope>NUCLEOTIDE SEQUENCE [LARGE SCALE GENOMIC DNA]</scope>
    <source>
        <strain evidence="1 2">JCM 13498</strain>
    </source>
</reference>
<name>A0A5M4B289_9BACT</name>
<organism evidence="1 2">
    <name type="scientific">Prolixibacter bellariivorans</name>
    <dbReference type="NCBI Taxonomy" id="314319"/>
    <lineage>
        <taxon>Bacteria</taxon>
        <taxon>Pseudomonadati</taxon>
        <taxon>Bacteroidota</taxon>
        <taxon>Bacteroidia</taxon>
        <taxon>Marinilabiliales</taxon>
        <taxon>Prolixibacteraceae</taxon>
        <taxon>Prolixibacter</taxon>
    </lineage>
</organism>
<proteinExistence type="predicted"/>
<dbReference type="Proteomes" id="UP000391834">
    <property type="component" value="Unassembled WGS sequence"/>
</dbReference>
<gene>
    <name evidence="1" type="ORF">PbJCM13498_28690</name>
</gene>
<evidence type="ECO:0000313" key="1">
    <source>
        <dbReference type="EMBL" id="GET34006.1"/>
    </source>
</evidence>
<evidence type="ECO:0000313" key="2">
    <source>
        <dbReference type="Proteomes" id="UP000391834"/>
    </source>
</evidence>
<protein>
    <submittedName>
        <fullName evidence="1">Uncharacterized protein</fullName>
    </submittedName>
</protein>